<accession>A0AB39BDH1</accession>
<dbReference type="EMBL" id="CP162511">
    <property type="protein sequence ID" value="XDI04489.1"/>
    <property type="molecule type" value="Genomic_DNA"/>
</dbReference>
<feature type="transmembrane region" description="Helical" evidence="2">
    <location>
        <begin position="379"/>
        <end position="399"/>
    </location>
</feature>
<dbReference type="AlphaFoldDB" id="A0AB39BDH1"/>
<evidence type="ECO:0000256" key="1">
    <source>
        <dbReference type="SAM" id="MobiDB-lite"/>
    </source>
</evidence>
<feature type="transmembrane region" description="Helical" evidence="2">
    <location>
        <begin position="311"/>
        <end position="332"/>
    </location>
</feature>
<feature type="transmembrane region" description="Helical" evidence="2">
    <location>
        <begin position="405"/>
        <end position="430"/>
    </location>
</feature>
<keyword evidence="2" id="KW-1133">Transmembrane helix</keyword>
<feature type="region of interest" description="Disordered" evidence="1">
    <location>
        <begin position="211"/>
        <end position="238"/>
    </location>
</feature>
<sequence>MQLLTMVRIGGHPLVGAIPLIAGLSVFAGFALAVPLSGLYSWLGAGAWSYALAFITLLILFGGGISLGLGLAYGTVAWDAQRRVARLRGREVPLDSITELWRSMSDSGTATYLSYRFVSEEGPSARVLVAGRPMRGLSAEGLKALSEFVAALPAGAEANRIDADAARAVDETGLTERQRAAAVTIIGVGGKSRVSPATLLAELAPFIEPRDGKSASGSPSAVGSARSTSHSEPAGSISSDEAARIQAEWAEADAAAAAQLTAEVSTLQRLRRTAFWVTVLPIVVAAGAIVIAVIAETAGGGSIESDLNDSIGISVLGGMVFGVLFYLAWCAIADADIRRRRRLADAAWNSLPASDRHLGIAMPLLAAFSQPALRLRRGLAFGASVVGLIVALVGIIMVIEPDDVPLIGAIGAIVVGGGMIVWSVFAFIAVQRAKRRDAERLVLLAGWRLLPPLVLDT</sequence>
<feature type="transmembrane region" description="Helical" evidence="2">
    <location>
        <begin position="274"/>
        <end position="295"/>
    </location>
</feature>
<reference evidence="3" key="1">
    <citation type="submission" date="2024-05" db="EMBL/GenBank/DDBJ databases">
        <title>Herbiconiux sp. A18JL235.</title>
        <authorList>
            <person name="Zhang G."/>
        </authorList>
    </citation>
    <scope>NUCLEOTIDE SEQUENCE</scope>
    <source>
        <strain evidence="3">A18JL235</strain>
    </source>
</reference>
<feature type="transmembrane region" description="Helical" evidence="2">
    <location>
        <begin position="48"/>
        <end position="78"/>
    </location>
</feature>
<proteinExistence type="predicted"/>
<feature type="compositionally biased region" description="Low complexity" evidence="1">
    <location>
        <begin position="214"/>
        <end position="227"/>
    </location>
</feature>
<protein>
    <submittedName>
        <fullName evidence="3">Uncharacterized protein</fullName>
    </submittedName>
</protein>
<dbReference type="RefSeq" id="WP_368496891.1">
    <property type="nucleotide sequence ID" value="NZ_CP162511.1"/>
</dbReference>
<gene>
    <name evidence="3" type="ORF">ABFY20_14270</name>
</gene>
<keyword evidence="2" id="KW-0812">Transmembrane</keyword>
<name>A0AB39BDH1_9MICO</name>
<feature type="compositionally biased region" description="Polar residues" evidence="1">
    <location>
        <begin position="228"/>
        <end position="238"/>
    </location>
</feature>
<feature type="transmembrane region" description="Helical" evidence="2">
    <location>
        <begin position="12"/>
        <end position="36"/>
    </location>
</feature>
<organism evidence="3">
    <name type="scientific">Herbiconiux sp. A18JL235</name>
    <dbReference type="NCBI Taxonomy" id="3152363"/>
    <lineage>
        <taxon>Bacteria</taxon>
        <taxon>Bacillati</taxon>
        <taxon>Actinomycetota</taxon>
        <taxon>Actinomycetes</taxon>
        <taxon>Micrococcales</taxon>
        <taxon>Microbacteriaceae</taxon>
        <taxon>Herbiconiux</taxon>
    </lineage>
</organism>
<evidence type="ECO:0000256" key="2">
    <source>
        <dbReference type="SAM" id="Phobius"/>
    </source>
</evidence>
<keyword evidence="2" id="KW-0472">Membrane</keyword>
<evidence type="ECO:0000313" key="3">
    <source>
        <dbReference type="EMBL" id="XDI04489.1"/>
    </source>
</evidence>